<comment type="catalytic activity">
    <reaction evidence="4 5">
        <text>an acyl phosphate + H2O = a carboxylate + phosphate + H(+)</text>
        <dbReference type="Rhea" id="RHEA:14965"/>
        <dbReference type="ChEBI" id="CHEBI:15377"/>
        <dbReference type="ChEBI" id="CHEBI:15378"/>
        <dbReference type="ChEBI" id="CHEBI:29067"/>
        <dbReference type="ChEBI" id="CHEBI:43474"/>
        <dbReference type="ChEBI" id="CHEBI:59918"/>
        <dbReference type="EC" id="3.6.1.7"/>
    </reaction>
</comment>
<organism evidence="8 9">
    <name type="scientific">Pectinatus brassicae</name>
    <dbReference type="NCBI Taxonomy" id="862415"/>
    <lineage>
        <taxon>Bacteria</taxon>
        <taxon>Bacillati</taxon>
        <taxon>Bacillota</taxon>
        <taxon>Negativicutes</taxon>
        <taxon>Selenomonadales</taxon>
        <taxon>Selenomonadaceae</taxon>
        <taxon>Pectinatus</taxon>
    </lineage>
</organism>
<feature type="domain" description="Acylphosphatase-like" evidence="7">
    <location>
        <begin position="3"/>
        <end position="90"/>
    </location>
</feature>
<dbReference type="PROSITE" id="PS00151">
    <property type="entry name" value="ACYLPHOSPHATASE_2"/>
    <property type="match status" value="1"/>
</dbReference>
<dbReference type="RefSeq" id="WP_183860508.1">
    <property type="nucleotide sequence ID" value="NZ_JACHFH010000011.1"/>
</dbReference>
<dbReference type="PROSITE" id="PS51160">
    <property type="entry name" value="ACYLPHOSPHATASE_3"/>
    <property type="match status" value="1"/>
</dbReference>
<comment type="caution">
    <text evidence="8">The sequence shown here is derived from an EMBL/GenBank/DDBJ whole genome shotgun (WGS) entry which is preliminary data.</text>
</comment>
<sequence length="90" mass="10528">MSRYFAAAHGRVQGVGFRYFVQNTAKKYKLTGWVKNMSDGTVTMEVQGNQEQIDMLFNDIKKGNMFIKVKKMDINMINDCENEENFTIRY</sequence>
<dbReference type="InterPro" id="IPR036046">
    <property type="entry name" value="Acylphosphatase-like_dom_sf"/>
</dbReference>
<feature type="active site" evidence="5">
    <location>
        <position position="18"/>
    </location>
</feature>
<protein>
    <recommendedName>
        <fullName evidence="3 5">acylphosphatase</fullName>
        <ecNumber evidence="2 5">3.6.1.7</ecNumber>
    </recommendedName>
</protein>
<dbReference type="AlphaFoldDB" id="A0A840UT41"/>
<feature type="active site" evidence="5">
    <location>
        <position position="36"/>
    </location>
</feature>
<evidence type="ECO:0000256" key="6">
    <source>
        <dbReference type="RuleBase" id="RU004168"/>
    </source>
</evidence>
<accession>A0A840UT41</accession>
<dbReference type="SUPFAM" id="SSF54975">
    <property type="entry name" value="Acylphosphatase/BLUF domain-like"/>
    <property type="match status" value="1"/>
</dbReference>
<evidence type="ECO:0000256" key="1">
    <source>
        <dbReference type="ARBA" id="ARBA00005614"/>
    </source>
</evidence>
<dbReference type="InterPro" id="IPR020456">
    <property type="entry name" value="Acylphosphatase"/>
</dbReference>
<evidence type="ECO:0000313" key="8">
    <source>
        <dbReference type="EMBL" id="MBB5335984.1"/>
    </source>
</evidence>
<dbReference type="InterPro" id="IPR001792">
    <property type="entry name" value="Acylphosphatase-like_dom"/>
</dbReference>
<dbReference type="Pfam" id="PF00708">
    <property type="entry name" value="Acylphosphatase"/>
    <property type="match status" value="1"/>
</dbReference>
<evidence type="ECO:0000259" key="7">
    <source>
        <dbReference type="PROSITE" id="PS51160"/>
    </source>
</evidence>
<proteinExistence type="inferred from homology"/>
<dbReference type="GO" id="GO:0003998">
    <property type="term" value="F:acylphosphatase activity"/>
    <property type="evidence" value="ECO:0007669"/>
    <property type="project" value="UniProtKB-EC"/>
</dbReference>
<comment type="similarity">
    <text evidence="1 6">Belongs to the acylphosphatase family.</text>
</comment>
<dbReference type="EMBL" id="JACHFH010000011">
    <property type="protein sequence ID" value="MBB5335984.1"/>
    <property type="molecule type" value="Genomic_DNA"/>
</dbReference>
<evidence type="ECO:0000256" key="2">
    <source>
        <dbReference type="ARBA" id="ARBA00012150"/>
    </source>
</evidence>
<keyword evidence="5 8" id="KW-0378">Hydrolase</keyword>
<keyword evidence="9" id="KW-1185">Reference proteome</keyword>
<dbReference type="PANTHER" id="PTHR47268:SF4">
    <property type="entry name" value="ACYLPHOSPHATASE"/>
    <property type="match status" value="1"/>
</dbReference>
<dbReference type="PANTHER" id="PTHR47268">
    <property type="entry name" value="ACYLPHOSPHATASE"/>
    <property type="match status" value="1"/>
</dbReference>
<evidence type="ECO:0000256" key="5">
    <source>
        <dbReference type="PROSITE-ProRule" id="PRU00520"/>
    </source>
</evidence>
<evidence type="ECO:0000256" key="3">
    <source>
        <dbReference type="ARBA" id="ARBA00015991"/>
    </source>
</evidence>
<evidence type="ECO:0000256" key="4">
    <source>
        <dbReference type="ARBA" id="ARBA00047645"/>
    </source>
</evidence>
<dbReference type="Proteomes" id="UP000559117">
    <property type="component" value="Unassembled WGS sequence"/>
</dbReference>
<name>A0A840UT41_9FIRM</name>
<dbReference type="Gene3D" id="3.30.70.100">
    <property type="match status" value="1"/>
</dbReference>
<dbReference type="InterPro" id="IPR017968">
    <property type="entry name" value="Acylphosphatase_CS"/>
</dbReference>
<dbReference type="PRINTS" id="PR00112">
    <property type="entry name" value="ACYLPHPHTASE"/>
</dbReference>
<dbReference type="EC" id="3.6.1.7" evidence="2 5"/>
<evidence type="ECO:0000313" key="9">
    <source>
        <dbReference type="Proteomes" id="UP000559117"/>
    </source>
</evidence>
<reference evidence="8 9" key="1">
    <citation type="submission" date="2020-08" db="EMBL/GenBank/DDBJ databases">
        <title>Genomic Encyclopedia of Type Strains, Phase IV (KMG-IV): sequencing the most valuable type-strain genomes for metagenomic binning, comparative biology and taxonomic classification.</title>
        <authorList>
            <person name="Goeker M."/>
        </authorList>
    </citation>
    <scope>NUCLEOTIDE SEQUENCE [LARGE SCALE GENOMIC DNA]</scope>
    <source>
        <strain evidence="8 9">DSM 24661</strain>
    </source>
</reference>
<gene>
    <name evidence="8" type="ORF">HNR32_001128</name>
</gene>